<dbReference type="InterPro" id="IPR000160">
    <property type="entry name" value="GGDEF_dom"/>
</dbReference>
<comment type="catalytic activity">
    <reaction evidence="4">
        <text>2 GTP = 3',3'-c-di-GMP + 2 diphosphate</text>
        <dbReference type="Rhea" id="RHEA:24898"/>
        <dbReference type="ChEBI" id="CHEBI:33019"/>
        <dbReference type="ChEBI" id="CHEBI:37565"/>
        <dbReference type="ChEBI" id="CHEBI:58805"/>
        <dbReference type="EC" id="2.7.7.65"/>
    </reaction>
</comment>
<dbReference type="PROSITE" id="PS50885">
    <property type="entry name" value="HAMP"/>
    <property type="match status" value="1"/>
</dbReference>
<dbReference type="SUPFAM" id="SSF55073">
    <property type="entry name" value="Nucleotide cyclase"/>
    <property type="match status" value="1"/>
</dbReference>
<evidence type="ECO:0000259" key="6">
    <source>
        <dbReference type="PROSITE" id="PS50885"/>
    </source>
</evidence>
<dbReference type="GO" id="GO:0007165">
    <property type="term" value="P:signal transduction"/>
    <property type="evidence" value="ECO:0007669"/>
    <property type="project" value="InterPro"/>
</dbReference>
<dbReference type="EMBL" id="QRDL01000004">
    <property type="protein sequence ID" value="RED02951.1"/>
    <property type="molecule type" value="Genomic_DNA"/>
</dbReference>
<accession>A0A3D9EJH7</accession>
<evidence type="ECO:0000256" key="2">
    <source>
        <dbReference type="ARBA" id="ARBA00004533"/>
    </source>
</evidence>
<dbReference type="PANTHER" id="PTHR45138">
    <property type="entry name" value="REGULATORY COMPONENTS OF SENSORY TRANSDUCTION SYSTEM"/>
    <property type="match status" value="1"/>
</dbReference>
<dbReference type="FunFam" id="3.30.70.270:FF:000001">
    <property type="entry name" value="Diguanylate cyclase domain protein"/>
    <property type="match status" value="1"/>
</dbReference>
<dbReference type="CDD" id="cd01949">
    <property type="entry name" value="GGDEF"/>
    <property type="match status" value="1"/>
</dbReference>
<evidence type="ECO:0000256" key="1">
    <source>
        <dbReference type="ARBA" id="ARBA00001946"/>
    </source>
</evidence>
<dbReference type="GO" id="GO:1902201">
    <property type="term" value="P:negative regulation of bacterial-type flagellum-dependent cell motility"/>
    <property type="evidence" value="ECO:0007669"/>
    <property type="project" value="TreeGrafter"/>
</dbReference>
<evidence type="ECO:0000313" key="8">
    <source>
        <dbReference type="EMBL" id="RED02951.1"/>
    </source>
</evidence>
<comment type="subcellular location">
    <subcellularLocation>
        <location evidence="2">Cell inner membrane</location>
    </subcellularLocation>
</comment>
<dbReference type="Proteomes" id="UP000256988">
    <property type="component" value="Unassembled WGS sequence"/>
</dbReference>
<evidence type="ECO:0000256" key="5">
    <source>
        <dbReference type="SAM" id="MobiDB-lite"/>
    </source>
</evidence>
<comment type="caution">
    <text evidence="8">The sequence shown here is derived from an EMBL/GenBank/DDBJ whole genome shotgun (WGS) entry which is preliminary data.</text>
</comment>
<comment type="cofactor">
    <cofactor evidence="1">
        <name>Mg(2+)</name>
        <dbReference type="ChEBI" id="CHEBI:18420"/>
    </cofactor>
</comment>
<evidence type="ECO:0000256" key="3">
    <source>
        <dbReference type="ARBA" id="ARBA00012528"/>
    </source>
</evidence>
<evidence type="ECO:0000259" key="7">
    <source>
        <dbReference type="PROSITE" id="PS50887"/>
    </source>
</evidence>
<sequence>MRGVLKRRSLGNRLALLTVAFCLLFSAATAGLRTWNIWEQNRLGMDTELQLLEQVYQSTLTKAIWELDKPAVQAQLDGASRIASVGRIELRLTGHGQESDVQSRQQADWAPSSLAPSRSSTLVYSPYPGGHEVLGELLIQGNEALLWRELRDSVASTLLTQLALALLLAGLVSLAFNRLVTLHVRRIARHLSRLTAATLAEPLRLRRPTRQDELDLLVSGINTLQGNLAGYLAQQHRHEEELAAHRDLLAERVRERTAELEALATAQQTILRLSNQLIHAPYADFDRHCQLCLQEVAQRLRARQAFWFKRDTRDAPYRLYQGWFRDAEPLAAGLTLPPPCAQVLEALLEPEVPRTFATREALVAAFGDAAEPLLALGNKALALVHLRIAEDEDGLLLFGCNLGGEWRTDERALINMTTQLLLHASHHQLQLRDLLTSQEALRSANARLEQLSRSDPLTGLPNRRCFDEAEEVEFRRARRSGEPLALLLCDVDFFKRYNDTYGHAQGDVCLQQVATAMQQVVTRPGDLVARIGGEEFAVLLPATDLAGAGAMAERLRRAVAALEITHAGSEAAGHVTLSIGYATLSTDMHDFASLLRQADRALYRAKSLGRHRSCHLPEEPLP</sequence>
<dbReference type="SMART" id="SM00267">
    <property type="entry name" value="GGDEF"/>
    <property type="match status" value="1"/>
</dbReference>
<dbReference type="GO" id="GO:0052621">
    <property type="term" value="F:diguanylate cyclase activity"/>
    <property type="evidence" value="ECO:0007669"/>
    <property type="project" value="UniProtKB-EC"/>
</dbReference>
<dbReference type="InterPro" id="IPR043128">
    <property type="entry name" value="Rev_trsase/Diguanyl_cyclase"/>
</dbReference>
<dbReference type="InterPro" id="IPR029787">
    <property type="entry name" value="Nucleotide_cyclase"/>
</dbReference>
<reference evidence="8 9" key="1">
    <citation type="submission" date="2018-07" db="EMBL/GenBank/DDBJ databases">
        <title>Genome sequencing of rice bacterial endophytes.</title>
        <authorList>
            <person name="Venturi V."/>
        </authorList>
    </citation>
    <scope>NUCLEOTIDE SEQUENCE [LARGE SCALE GENOMIC DNA]</scope>
    <source>
        <strain evidence="8 9">AG1002</strain>
    </source>
</reference>
<name>A0A3D9EJH7_ECTOL</name>
<evidence type="ECO:0000256" key="4">
    <source>
        <dbReference type="ARBA" id="ARBA00034247"/>
    </source>
</evidence>
<dbReference type="InterPro" id="IPR003660">
    <property type="entry name" value="HAMP_dom"/>
</dbReference>
<dbReference type="Pfam" id="PF00990">
    <property type="entry name" value="GGDEF"/>
    <property type="match status" value="1"/>
</dbReference>
<feature type="domain" description="HAMP" evidence="6">
    <location>
        <begin position="178"/>
        <end position="233"/>
    </location>
</feature>
<dbReference type="PANTHER" id="PTHR45138:SF9">
    <property type="entry name" value="DIGUANYLATE CYCLASE DGCM-RELATED"/>
    <property type="match status" value="1"/>
</dbReference>
<dbReference type="Gene3D" id="3.30.70.270">
    <property type="match status" value="1"/>
</dbReference>
<dbReference type="PROSITE" id="PS50887">
    <property type="entry name" value="GGDEF"/>
    <property type="match status" value="1"/>
</dbReference>
<gene>
    <name evidence="8" type="ORF">DFO60_2991</name>
</gene>
<evidence type="ECO:0000313" key="9">
    <source>
        <dbReference type="Proteomes" id="UP000256988"/>
    </source>
</evidence>
<dbReference type="NCBIfam" id="TIGR00254">
    <property type="entry name" value="GGDEF"/>
    <property type="match status" value="1"/>
</dbReference>
<proteinExistence type="predicted"/>
<dbReference type="AlphaFoldDB" id="A0A3D9EJH7"/>
<dbReference type="EC" id="2.7.7.65" evidence="3"/>
<organism evidence="8 9">
    <name type="scientific">Ectopseudomonas oleovorans</name>
    <name type="common">Pseudomonas oleovorans</name>
    <dbReference type="NCBI Taxonomy" id="301"/>
    <lineage>
        <taxon>Bacteria</taxon>
        <taxon>Pseudomonadati</taxon>
        <taxon>Pseudomonadota</taxon>
        <taxon>Gammaproteobacteria</taxon>
        <taxon>Pseudomonadales</taxon>
        <taxon>Pseudomonadaceae</taxon>
        <taxon>Ectopseudomonas</taxon>
    </lineage>
</organism>
<feature type="domain" description="GGDEF" evidence="7">
    <location>
        <begin position="482"/>
        <end position="618"/>
    </location>
</feature>
<protein>
    <recommendedName>
        <fullName evidence="3">diguanylate cyclase</fullName>
        <ecNumber evidence="3">2.7.7.65</ecNumber>
    </recommendedName>
</protein>
<feature type="region of interest" description="Disordered" evidence="5">
    <location>
        <begin position="96"/>
        <end position="118"/>
    </location>
</feature>
<dbReference type="GO" id="GO:0043709">
    <property type="term" value="P:cell adhesion involved in single-species biofilm formation"/>
    <property type="evidence" value="ECO:0007669"/>
    <property type="project" value="TreeGrafter"/>
</dbReference>
<dbReference type="GO" id="GO:0005886">
    <property type="term" value="C:plasma membrane"/>
    <property type="evidence" value="ECO:0007669"/>
    <property type="project" value="UniProtKB-SubCell"/>
</dbReference>
<dbReference type="InterPro" id="IPR050469">
    <property type="entry name" value="Diguanylate_Cyclase"/>
</dbReference>